<dbReference type="EMBL" id="MHOB01000036">
    <property type="protein sequence ID" value="OGZ57051.1"/>
    <property type="molecule type" value="Genomic_DNA"/>
</dbReference>
<proteinExistence type="inferred from homology"/>
<dbReference type="CDD" id="cd10449">
    <property type="entry name" value="GIY-YIG_SLX1_like"/>
    <property type="match status" value="1"/>
</dbReference>
<comment type="similarity">
    <text evidence="1">Belongs to the UPF0213 family.</text>
</comment>
<dbReference type="InterPro" id="IPR000305">
    <property type="entry name" value="GIY-YIG_endonuc"/>
</dbReference>
<evidence type="ECO:0000259" key="2">
    <source>
        <dbReference type="PROSITE" id="PS50164"/>
    </source>
</evidence>
<evidence type="ECO:0000256" key="1">
    <source>
        <dbReference type="ARBA" id="ARBA00007435"/>
    </source>
</evidence>
<sequence>MHYVYVLQSKKDKELYVGCTNNLKARFALHNAGKVISTANRLPVKLIYYEAFMNKHDAFAREQWLKTGWGRNQLKTILRNYLKV</sequence>
<name>A0A1G2H4C1_9BACT</name>
<gene>
    <name evidence="3" type="ORF">A3G60_03960</name>
</gene>
<dbReference type="Gene3D" id="3.40.1440.10">
    <property type="entry name" value="GIY-YIG endonuclease"/>
    <property type="match status" value="1"/>
</dbReference>
<evidence type="ECO:0000313" key="3">
    <source>
        <dbReference type="EMBL" id="OGZ57051.1"/>
    </source>
</evidence>
<protein>
    <submittedName>
        <fullName evidence="3">Excinuclease ABC subunit C</fullName>
    </submittedName>
</protein>
<reference evidence="3 4" key="1">
    <citation type="journal article" date="2016" name="Nat. Commun.">
        <title>Thousands of microbial genomes shed light on interconnected biogeochemical processes in an aquifer system.</title>
        <authorList>
            <person name="Anantharaman K."/>
            <person name="Brown C.T."/>
            <person name="Hug L.A."/>
            <person name="Sharon I."/>
            <person name="Castelle C.J."/>
            <person name="Probst A.J."/>
            <person name="Thomas B.C."/>
            <person name="Singh A."/>
            <person name="Wilkins M.J."/>
            <person name="Karaoz U."/>
            <person name="Brodie E.L."/>
            <person name="Williams K.H."/>
            <person name="Hubbard S.S."/>
            <person name="Banfield J.F."/>
        </authorList>
    </citation>
    <scope>NUCLEOTIDE SEQUENCE [LARGE SCALE GENOMIC DNA]</scope>
</reference>
<dbReference type="PANTHER" id="PTHR34477:SF1">
    <property type="entry name" value="UPF0213 PROTEIN YHBQ"/>
    <property type="match status" value="1"/>
</dbReference>
<accession>A0A1G2H4C1</accession>
<comment type="caution">
    <text evidence="3">The sequence shown here is derived from an EMBL/GenBank/DDBJ whole genome shotgun (WGS) entry which is preliminary data.</text>
</comment>
<dbReference type="Proteomes" id="UP000178996">
    <property type="component" value="Unassembled WGS sequence"/>
</dbReference>
<dbReference type="AlphaFoldDB" id="A0A1G2H4C1"/>
<dbReference type="PANTHER" id="PTHR34477">
    <property type="entry name" value="UPF0213 PROTEIN YHBQ"/>
    <property type="match status" value="1"/>
</dbReference>
<dbReference type="InterPro" id="IPR050190">
    <property type="entry name" value="UPF0213_domain"/>
</dbReference>
<dbReference type="PROSITE" id="PS50164">
    <property type="entry name" value="GIY_YIG"/>
    <property type="match status" value="1"/>
</dbReference>
<dbReference type="InterPro" id="IPR035901">
    <property type="entry name" value="GIY-YIG_endonuc_sf"/>
</dbReference>
<organism evidence="3 4">
    <name type="scientific">Candidatus Ryanbacteria bacterium RIFCSPLOWO2_12_FULL_47_9c</name>
    <dbReference type="NCBI Taxonomy" id="1802131"/>
    <lineage>
        <taxon>Bacteria</taxon>
        <taxon>Candidatus Ryaniibacteriota</taxon>
    </lineage>
</organism>
<evidence type="ECO:0000313" key="4">
    <source>
        <dbReference type="Proteomes" id="UP000178996"/>
    </source>
</evidence>
<dbReference type="SUPFAM" id="SSF82771">
    <property type="entry name" value="GIY-YIG endonuclease"/>
    <property type="match status" value="1"/>
</dbReference>
<dbReference type="Pfam" id="PF01541">
    <property type="entry name" value="GIY-YIG"/>
    <property type="match status" value="1"/>
</dbReference>
<feature type="domain" description="GIY-YIG" evidence="2">
    <location>
        <begin position="1"/>
        <end position="77"/>
    </location>
</feature>